<dbReference type="EMBL" id="BTGC01000003">
    <property type="protein sequence ID" value="GMM51135.1"/>
    <property type="molecule type" value="Genomic_DNA"/>
</dbReference>
<accession>A0AAV5RID4</accession>
<dbReference type="Proteomes" id="UP001362899">
    <property type="component" value="Unassembled WGS sequence"/>
</dbReference>
<dbReference type="AlphaFoldDB" id="A0AAV5RID4"/>
<evidence type="ECO:0000313" key="2">
    <source>
        <dbReference type="Proteomes" id="UP001362899"/>
    </source>
</evidence>
<reference evidence="1 2" key="1">
    <citation type="journal article" date="2023" name="Elife">
        <title>Identification of key yeast species and microbe-microbe interactions impacting larval growth of Drosophila in the wild.</title>
        <authorList>
            <person name="Mure A."/>
            <person name="Sugiura Y."/>
            <person name="Maeda R."/>
            <person name="Honda K."/>
            <person name="Sakurai N."/>
            <person name="Takahashi Y."/>
            <person name="Watada M."/>
            <person name="Katoh T."/>
            <person name="Gotoh A."/>
            <person name="Gotoh Y."/>
            <person name="Taniguchi I."/>
            <person name="Nakamura K."/>
            <person name="Hayashi T."/>
            <person name="Katayama T."/>
            <person name="Uemura T."/>
            <person name="Hattori Y."/>
        </authorList>
    </citation>
    <scope>NUCLEOTIDE SEQUENCE [LARGE SCALE GENOMIC DNA]</scope>
    <source>
        <strain evidence="1 2">SB-73</strain>
    </source>
</reference>
<organism evidence="1 2">
    <name type="scientific">Starmerella bacillaris</name>
    <name type="common">Yeast</name>
    <name type="synonym">Candida zemplinina</name>
    <dbReference type="NCBI Taxonomy" id="1247836"/>
    <lineage>
        <taxon>Eukaryota</taxon>
        <taxon>Fungi</taxon>
        <taxon>Dikarya</taxon>
        <taxon>Ascomycota</taxon>
        <taxon>Saccharomycotina</taxon>
        <taxon>Dipodascomycetes</taxon>
        <taxon>Dipodascales</taxon>
        <taxon>Trichomonascaceae</taxon>
        <taxon>Starmerella</taxon>
    </lineage>
</organism>
<evidence type="ECO:0000313" key="1">
    <source>
        <dbReference type="EMBL" id="GMM51135.1"/>
    </source>
</evidence>
<proteinExistence type="predicted"/>
<keyword evidence="2" id="KW-1185">Reference proteome</keyword>
<comment type="caution">
    <text evidence="1">The sequence shown here is derived from an EMBL/GenBank/DDBJ whole genome shotgun (WGS) entry which is preliminary data.</text>
</comment>
<gene>
    <name evidence="1" type="ORF">DASB73_020930</name>
</gene>
<sequence>MKFIPVSIAHLQLYWPAASIDEFLGTVGSREVEVGPDTYNSPATIYGISGDYTMFDDAHFSAK</sequence>
<name>A0AAV5RID4_STABA</name>
<protein>
    <submittedName>
        <fullName evidence="1">Uncharacterized protein</fullName>
    </submittedName>
</protein>